<sequence length="136" mass="16019">MKIGEFAACTGLSKDTIRYYEKIDLLHPKIINKHRVYSEQDIEIIATIRKLKLTGFSLQEIKLLFDLSQNTDRNKELTKEEIQKLQKVKIVFENKYKQIVEKEEQIKQIKQVLLSADYKMKQLLEKNKVVGNLLLP</sequence>
<keyword evidence="2" id="KW-0805">Transcription regulation</keyword>
<keyword evidence="7" id="KW-1185">Reference proteome</keyword>
<evidence type="ECO:0000256" key="3">
    <source>
        <dbReference type="ARBA" id="ARBA00023125"/>
    </source>
</evidence>
<dbReference type="Gene3D" id="1.10.1660.10">
    <property type="match status" value="1"/>
</dbReference>
<dbReference type="Proteomes" id="UP001271648">
    <property type="component" value="Unassembled WGS sequence"/>
</dbReference>
<feature type="domain" description="HTH merR-type" evidence="5">
    <location>
        <begin position="1"/>
        <end position="67"/>
    </location>
</feature>
<dbReference type="InterPro" id="IPR000551">
    <property type="entry name" value="MerR-type_HTH_dom"/>
</dbReference>
<keyword evidence="4" id="KW-0804">Transcription</keyword>
<dbReference type="GO" id="GO:0003700">
    <property type="term" value="F:DNA-binding transcription factor activity"/>
    <property type="evidence" value="ECO:0007669"/>
    <property type="project" value="InterPro"/>
</dbReference>
<reference evidence="6 7" key="1">
    <citation type="submission" date="2023-06" db="EMBL/GenBank/DDBJ databases">
        <title>Sporosarcina sp. nov., isolated from Korean traditional fermented seafood 'Jeotgal'.</title>
        <authorList>
            <person name="Yang A.I."/>
            <person name="Shin N.-R."/>
        </authorList>
    </citation>
    <scope>NUCLEOTIDE SEQUENCE [LARGE SCALE GENOMIC DNA]</scope>
    <source>
        <strain evidence="6 7">KCTC43456</strain>
    </source>
</reference>
<keyword evidence="3" id="KW-0238">DNA-binding</keyword>
<evidence type="ECO:0000256" key="1">
    <source>
        <dbReference type="ARBA" id="ARBA00022491"/>
    </source>
</evidence>
<dbReference type="Pfam" id="PF13411">
    <property type="entry name" value="MerR_1"/>
    <property type="match status" value="1"/>
</dbReference>
<organism evidence="6 7">
    <name type="scientific">Sporosarcina thermotolerans</name>
    <dbReference type="NCBI Taxonomy" id="633404"/>
    <lineage>
        <taxon>Bacteria</taxon>
        <taxon>Bacillati</taxon>
        <taxon>Bacillota</taxon>
        <taxon>Bacilli</taxon>
        <taxon>Bacillales</taxon>
        <taxon>Caryophanaceae</taxon>
        <taxon>Sporosarcina</taxon>
    </lineage>
</organism>
<dbReference type="PROSITE" id="PS00552">
    <property type="entry name" value="HTH_MERR_1"/>
    <property type="match status" value="1"/>
</dbReference>
<dbReference type="GO" id="GO:0003677">
    <property type="term" value="F:DNA binding"/>
    <property type="evidence" value="ECO:0007669"/>
    <property type="project" value="UniProtKB-KW"/>
</dbReference>
<evidence type="ECO:0000313" key="6">
    <source>
        <dbReference type="EMBL" id="MDW0117457.1"/>
    </source>
</evidence>
<dbReference type="PROSITE" id="PS50937">
    <property type="entry name" value="HTH_MERR_2"/>
    <property type="match status" value="1"/>
</dbReference>
<keyword evidence="1" id="KW-0678">Repressor</keyword>
<dbReference type="InterPro" id="IPR009061">
    <property type="entry name" value="DNA-bd_dom_put_sf"/>
</dbReference>
<evidence type="ECO:0000256" key="4">
    <source>
        <dbReference type="ARBA" id="ARBA00023163"/>
    </source>
</evidence>
<comment type="caution">
    <text evidence="6">The sequence shown here is derived from an EMBL/GenBank/DDBJ whole genome shotgun (WGS) entry which is preliminary data.</text>
</comment>
<dbReference type="SMART" id="SM00422">
    <property type="entry name" value="HTH_MERR"/>
    <property type="match status" value="1"/>
</dbReference>
<evidence type="ECO:0000259" key="5">
    <source>
        <dbReference type="PROSITE" id="PS50937"/>
    </source>
</evidence>
<dbReference type="PANTHER" id="PTHR30204">
    <property type="entry name" value="REDOX-CYCLING DRUG-SENSING TRANSCRIPTIONAL ACTIVATOR SOXR"/>
    <property type="match status" value="1"/>
</dbReference>
<dbReference type="InterPro" id="IPR047057">
    <property type="entry name" value="MerR_fam"/>
</dbReference>
<name>A0AAW9A8E1_9BACL</name>
<accession>A0AAW9A8E1</accession>
<dbReference type="SUPFAM" id="SSF46955">
    <property type="entry name" value="Putative DNA-binding domain"/>
    <property type="match status" value="1"/>
</dbReference>
<dbReference type="PANTHER" id="PTHR30204:SF69">
    <property type="entry name" value="MERR-FAMILY TRANSCRIPTIONAL REGULATOR"/>
    <property type="match status" value="1"/>
</dbReference>
<evidence type="ECO:0000256" key="2">
    <source>
        <dbReference type="ARBA" id="ARBA00023015"/>
    </source>
</evidence>
<dbReference type="RefSeq" id="WP_283734343.1">
    <property type="nucleotide sequence ID" value="NZ_CP125968.1"/>
</dbReference>
<evidence type="ECO:0000313" key="7">
    <source>
        <dbReference type="Proteomes" id="UP001271648"/>
    </source>
</evidence>
<protein>
    <submittedName>
        <fullName evidence="6">MerR family transcriptional regulator</fullName>
    </submittedName>
</protein>
<proteinExistence type="predicted"/>
<dbReference type="AlphaFoldDB" id="A0AAW9A8E1"/>
<gene>
    <name evidence="6" type="ORF">QTL97_10965</name>
</gene>
<dbReference type="EMBL" id="JAUBDJ010000006">
    <property type="protein sequence ID" value="MDW0117457.1"/>
    <property type="molecule type" value="Genomic_DNA"/>
</dbReference>